<name>A0A9J6A8I5_SOLCO</name>
<keyword evidence="2" id="KW-0805">Transcription regulation</keyword>
<reference evidence="8 9" key="1">
    <citation type="submission" date="2020-09" db="EMBL/GenBank/DDBJ databases">
        <title>De no assembly of potato wild relative species, Solanum commersonii.</title>
        <authorList>
            <person name="Cho K."/>
        </authorList>
    </citation>
    <scope>NUCLEOTIDE SEQUENCE [LARGE SCALE GENOMIC DNA]</scope>
    <source>
        <strain evidence="8">LZ3.2</strain>
        <tissue evidence="8">Leaf</tissue>
    </source>
</reference>
<dbReference type="GO" id="GO:0005634">
    <property type="term" value="C:nucleus"/>
    <property type="evidence" value="ECO:0007669"/>
    <property type="project" value="UniProtKB-SubCell"/>
</dbReference>
<dbReference type="SUPFAM" id="SSF101941">
    <property type="entry name" value="NAC domain"/>
    <property type="match status" value="2"/>
</dbReference>
<accession>A0A9J6A8I5</accession>
<dbReference type="GO" id="GO:0003677">
    <property type="term" value="F:DNA binding"/>
    <property type="evidence" value="ECO:0007669"/>
    <property type="project" value="UniProtKB-KW"/>
</dbReference>
<keyword evidence="3" id="KW-0238">DNA-binding</keyword>
<keyword evidence="4" id="KW-0804">Transcription</keyword>
<evidence type="ECO:0000256" key="1">
    <source>
        <dbReference type="ARBA" id="ARBA00004123"/>
    </source>
</evidence>
<comment type="subcellular location">
    <subcellularLocation>
        <location evidence="1">Nucleus</location>
    </subcellularLocation>
</comment>
<keyword evidence="9" id="KW-1185">Reference proteome</keyword>
<evidence type="ECO:0000256" key="4">
    <source>
        <dbReference type="ARBA" id="ARBA00023163"/>
    </source>
</evidence>
<evidence type="ECO:0000313" key="8">
    <source>
        <dbReference type="EMBL" id="KAG5620925.1"/>
    </source>
</evidence>
<dbReference type="InterPro" id="IPR003441">
    <property type="entry name" value="NAC-dom"/>
</dbReference>
<evidence type="ECO:0000256" key="3">
    <source>
        <dbReference type="ARBA" id="ARBA00023125"/>
    </source>
</evidence>
<dbReference type="Proteomes" id="UP000824120">
    <property type="component" value="Chromosome 2"/>
</dbReference>
<dbReference type="AlphaFoldDB" id="A0A9J6A8I5"/>
<organism evidence="8 9">
    <name type="scientific">Solanum commersonii</name>
    <name type="common">Commerson's wild potato</name>
    <name type="synonym">Commerson's nightshade</name>
    <dbReference type="NCBI Taxonomy" id="4109"/>
    <lineage>
        <taxon>Eukaryota</taxon>
        <taxon>Viridiplantae</taxon>
        <taxon>Streptophyta</taxon>
        <taxon>Embryophyta</taxon>
        <taxon>Tracheophyta</taxon>
        <taxon>Spermatophyta</taxon>
        <taxon>Magnoliopsida</taxon>
        <taxon>eudicotyledons</taxon>
        <taxon>Gunneridae</taxon>
        <taxon>Pentapetalae</taxon>
        <taxon>asterids</taxon>
        <taxon>lamiids</taxon>
        <taxon>Solanales</taxon>
        <taxon>Solanaceae</taxon>
        <taxon>Solanoideae</taxon>
        <taxon>Solaneae</taxon>
        <taxon>Solanum</taxon>
    </lineage>
</organism>
<dbReference type="PROSITE" id="PS51005">
    <property type="entry name" value="NAC"/>
    <property type="match status" value="2"/>
</dbReference>
<dbReference type="GO" id="GO:0006355">
    <property type="term" value="P:regulation of DNA-templated transcription"/>
    <property type="evidence" value="ECO:0007669"/>
    <property type="project" value="InterPro"/>
</dbReference>
<feature type="domain" description="NAC" evidence="7">
    <location>
        <begin position="22"/>
        <end position="171"/>
    </location>
</feature>
<keyword evidence="5" id="KW-0539">Nucleus</keyword>
<evidence type="ECO:0000313" key="9">
    <source>
        <dbReference type="Proteomes" id="UP000824120"/>
    </source>
</evidence>
<dbReference type="Pfam" id="PF02365">
    <property type="entry name" value="NAM"/>
    <property type="match status" value="2"/>
</dbReference>
<evidence type="ECO:0000256" key="2">
    <source>
        <dbReference type="ARBA" id="ARBA00023015"/>
    </source>
</evidence>
<dbReference type="PANTHER" id="PTHR31989">
    <property type="entry name" value="NAC DOMAIN-CONTAINING PROTEIN 82-RELATED"/>
    <property type="match status" value="1"/>
</dbReference>
<dbReference type="InterPro" id="IPR036093">
    <property type="entry name" value="NAC_dom_sf"/>
</dbReference>
<protein>
    <recommendedName>
        <fullName evidence="7">NAC domain-containing protein</fullName>
    </recommendedName>
</protein>
<evidence type="ECO:0000256" key="6">
    <source>
        <dbReference type="SAM" id="MobiDB-lite"/>
    </source>
</evidence>
<dbReference type="Gene3D" id="2.170.150.80">
    <property type="entry name" value="NAC domain"/>
    <property type="match status" value="2"/>
</dbReference>
<proteinExistence type="predicted"/>
<evidence type="ECO:0000259" key="7">
    <source>
        <dbReference type="PROSITE" id="PS51005"/>
    </source>
</evidence>
<evidence type="ECO:0000256" key="5">
    <source>
        <dbReference type="ARBA" id="ARBA00023242"/>
    </source>
</evidence>
<sequence>MSHYQECQFGLEFCVPISSSQCQETVKSFPQENQDLRRSSVNPSDHGSSVQFQLVDLYGNNKPSQLFDTTTTTATEYHVFTQLKKKKGNGKNFNRGIVGGGGSWKGVDNSRPVYDKKKSVIGFKKTFRFEENNHVWIMKEYRLCDKILKALRLRGHARHKEEFVVCRITRSVNTSKVIIPSDHNVENFLDSLLISSLQCQESFAQNQFQDLGQSFAQYQFQENQDLEQSSAAFAQNQFQENQDLGQLSTPNVIPSDESNSILNGNQIGPVSLVLKESKLSAAIEEECSVPVVHQQTSSVSLLPIEEECSVYGIATYHKELDAYAASVLETMVPYIPQQQEDEADSIPPFYEDFYMGLLKYLINFVTGMPVECDQIRLVDLYGNKKPSQLFDKTTTDHHHVFTQKKNRNGKNFNRGIVGGGGSWKGIDISKPVYDWKRSVIGFKKTFRFKENNHVWIMKEYHLCDKILKALRLRGHARHEEEFVVCSIRRKVNWDHIRQNLHHNVKKL</sequence>
<feature type="domain" description="NAC" evidence="7">
    <location>
        <begin position="340"/>
        <end position="490"/>
    </location>
</feature>
<dbReference type="OrthoDB" id="1305923at2759"/>
<dbReference type="EMBL" id="JACXVP010000002">
    <property type="protein sequence ID" value="KAG5620925.1"/>
    <property type="molecule type" value="Genomic_DNA"/>
</dbReference>
<comment type="caution">
    <text evidence="8">The sequence shown here is derived from an EMBL/GenBank/DDBJ whole genome shotgun (WGS) entry which is preliminary data.</text>
</comment>
<gene>
    <name evidence="8" type="ORF">H5410_006143</name>
</gene>
<feature type="region of interest" description="Disordered" evidence="6">
    <location>
        <begin position="29"/>
        <end position="48"/>
    </location>
</feature>